<evidence type="ECO:0000313" key="3">
    <source>
        <dbReference type="Proteomes" id="UP000317122"/>
    </source>
</evidence>
<comment type="caution">
    <text evidence="2">The sequence shown here is derived from an EMBL/GenBank/DDBJ whole genome shotgun (WGS) entry which is preliminary data.</text>
</comment>
<dbReference type="AlphaFoldDB" id="A0A562MSF8"/>
<name>A0A562MSF8_9HYPH</name>
<proteinExistence type="predicted"/>
<evidence type="ECO:0000259" key="1">
    <source>
        <dbReference type="Pfam" id="PF13400"/>
    </source>
</evidence>
<feature type="domain" description="Putative Flp pilus-assembly TadG-like N-terminal" evidence="1">
    <location>
        <begin position="28"/>
        <end position="74"/>
    </location>
</feature>
<dbReference type="InterPro" id="IPR036465">
    <property type="entry name" value="vWFA_dom_sf"/>
</dbReference>
<dbReference type="Pfam" id="PF13400">
    <property type="entry name" value="Tad"/>
    <property type="match status" value="1"/>
</dbReference>
<reference evidence="2 3" key="1">
    <citation type="journal article" date="2015" name="Stand. Genomic Sci.">
        <title>Genomic Encyclopedia of Bacterial and Archaeal Type Strains, Phase III: the genomes of soil and plant-associated and newly described type strains.</title>
        <authorList>
            <person name="Whitman W.B."/>
            <person name="Woyke T."/>
            <person name="Klenk H.P."/>
            <person name="Zhou Y."/>
            <person name="Lilburn T.G."/>
            <person name="Beck B.J."/>
            <person name="De Vos P."/>
            <person name="Vandamme P."/>
            <person name="Eisen J.A."/>
            <person name="Garrity G."/>
            <person name="Hugenholtz P."/>
            <person name="Kyrpides N.C."/>
        </authorList>
    </citation>
    <scope>NUCLEOTIDE SEQUENCE [LARGE SCALE GENOMIC DNA]</scope>
    <source>
        <strain evidence="2 3">CGMCC 1.2546</strain>
    </source>
</reference>
<dbReference type="Gene3D" id="3.40.50.410">
    <property type="entry name" value="von Willebrand factor, type A domain"/>
    <property type="match status" value="2"/>
</dbReference>
<protein>
    <submittedName>
        <fullName evidence="2">Flp pilus assembly protein TadG</fullName>
    </submittedName>
</protein>
<accession>A0A562MSF8</accession>
<evidence type="ECO:0000313" key="2">
    <source>
        <dbReference type="EMBL" id="TWI22853.1"/>
    </source>
</evidence>
<dbReference type="EMBL" id="VLKT01000062">
    <property type="protein sequence ID" value="TWI22853.1"/>
    <property type="molecule type" value="Genomic_DNA"/>
</dbReference>
<dbReference type="Proteomes" id="UP000317122">
    <property type="component" value="Unassembled WGS sequence"/>
</dbReference>
<dbReference type="SUPFAM" id="SSF53300">
    <property type="entry name" value="vWA-like"/>
    <property type="match status" value="1"/>
</dbReference>
<organism evidence="2 3">
    <name type="scientific">Mesorhizobium tianshanense</name>
    <dbReference type="NCBI Taxonomy" id="39844"/>
    <lineage>
        <taxon>Bacteria</taxon>
        <taxon>Pseudomonadati</taxon>
        <taxon>Pseudomonadota</taxon>
        <taxon>Alphaproteobacteria</taxon>
        <taxon>Hyphomicrobiales</taxon>
        <taxon>Phyllobacteriaceae</taxon>
        <taxon>Mesorhizobium</taxon>
    </lineage>
</organism>
<sequence length="668" mass="72370">MIAGIVPPLGYGGVLKAMIRNFGRDRRGNYTLMTVITMVPLMGGLALSVDYSELLRQKQTTLNALDAAGIATARQIVAGASEADVKAYAKDFFEANLGRVDPANTSLTVTLPNNNAGGGTLKLCSDLTYHPYFLPAAAMLVGGTSSDASFTACSEIRLKNTLEVALALDNSGSMNNLGSGTGQKRIDLLKAAAKQLVDTLALQAQQMKQVSKPVQFSLVPFAASVNVGPTHDQDSWMDQDGTSPIQHEDFDWTTMTAANNPDKFAEKSSGVWYKRGAGWGDTVDQPLTRFSLYADMTVESGREEVPNTKQYICDEYKRNGTCRTGHWTTPEYIYTTSRYASWQGCVEARPYPYNNDDTTPDNATPATLFVPMFAPDEAGTLWLDFNRDGVNDVDSMSYNYGNNWWADWPYTANPTASERQSDMRKYFLVKPYGSKSAGSGDGPNASCTTNPITTLKDVSQDAQKQEIKNAIDAMAPNGNTNVPEGLAWGWRTVSSNEPFTDGRPNTERGNDKVVIVLTDGANTYSAVSDSGYANNRSTYAAYGYTGLTYPGSGSVTRLFMNTSTDIGKTTYTSTNYTAALDEQMQTLCANAKNSNVLVMTVALDLSTSDAGDKKALDALKACSSDSRFRKDSADPTKPAKLFWNATGATLSDNFKEIADELSNLRIVG</sequence>
<dbReference type="InterPro" id="IPR028087">
    <property type="entry name" value="Tad_N"/>
</dbReference>
<keyword evidence="3" id="KW-1185">Reference proteome</keyword>
<gene>
    <name evidence="2" type="ORF">IQ26_06528</name>
</gene>